<accession>A0A8B7NW82</accession>
<dbReference type="KEGG" id="hazt:108673819"/>
<dbReference type="Proteomes" id="UP000694843">
    <property type="component" value="Unplaced"/>
</dbReference>
<evidence type="ECO:0000313" key="2">
    <source>
        <dbReference type="Proteomes" id="UP000694843"/>
    </source>
</evidence>
<dbReference type="RefSeq" id="XP_018017181.1">
    <property type="nucleotide sequence ID" value="XM_018161692.2"/>
</dbReference>
<keyword evidence="2" id="KW-1185">Reference proteome</keyword>
<feature type="compositionally biased region" description="Low complexity" evidence="1">
    <location>
        <begin position="34"/>
        <end position="50"/>
    </location>
</feature>
<feature type="compositionally biased region" description="Polar residues" evidence="1">
    <location>
        <begin position="82"/>
        <end position="108"/>
    </location>
</feature>
<feature type="region of interest" description="Disordered" evidence="1">
    <location>
        <begin position="1"/>
        <end position="133"/>
    </location>
</feature>
<name>A0A8B7NW82_HYAAZ</name>
<dbReference type="GeneID" id="108673819"/>
<protein>
    <submittedName>
        <fullName evidence="3">Uncharacterized protein LOC108673819</fullName>
    </submittedName>
</protein>
<reference evidence="3" key="1">
    <citation type="submission" date="2025-08" db="UniProtKB">
        <authorList>
            <consortium name="RefSeq"/>
        </authorList>
    </citation>
    <scope>IDENTIFICATION</scope>
    <source>
        <tissue evidence="3">Whole organism</tissue>
    </source>
</reference>
<organism evidence="2 3">
    <name type="scientific">Hyalella azteca</name>
    <name type="common">Amphipod</name>
    <dbReference type="NCBI Taxonomy" id="294128"/>
    <lineage>
        <taxon>Eukaryota</taxon>
        <taxon>Metazoa</taxon>
        <taxon>Ecdysozoa</taxon>
        <taxon>Arthropoda</taxon>
        <taxon>Crustacea</taxon>
        <taxon>Multicrustacea</taxon>
        <taxon>Malacostraca</taxon>
        <taxon>Eumalacostraca</taxon>
        <taxon>Peracarida</taxon>
        <taxon>Amphipoda</taxon>
        <taxon>Senticaudata</taxon>
        <taxon>Talitrida</taxon>
        <taxon>Talitroidea</taxon>
        <taxon>Hyalellidae</taxon>
        <taxon>Hyalella</taxon>
    </lineage>
</organism>
<evidence type="ECO:0000313" key="3">
    <source>
        <dbReference type="RefSeq" id="XP_018017181.1"/>
    </source>
</evidence>
<evidence type="ECO:0000256" key="1">
    <source>
        <dbReference type="SAM" id="MobiDB-lite"/>
    </source>
</evidence>
<feature type="compositionally biased region" description="Acidic residues" evidence="1">
    <location>
        <begin position="120"/>
        <end position="133"/>
    </location>
</feature>
<sequence length="133" mass="14585">MKGRKKSLMDRTSLDLSWDASDMDDEDGTPRAENITPNKAAVNNNNTNKTNENKKNSAIETQFKSLTDGHDALITEDEFEDNNNASKNESSGQVPASGSDTKTSNLGSKVNELSPLYLYDTDESDELYEEASG</sequence>
<proteinExistence type="predicted"/>
<dbReference type="AlphaFoldDB" id="A0A8B7NW82"/>
<gene>
    <name evidence="3" type="primary">LOC108673819</name>
</gene>